<dbReference type="PANTHER" id="PTHR30561">
    <property type="entry name" value="SMR FAMILY PROTON-DEPENDENT DRUG EFFLUX TRANSPORTER SUGE"/>
    <property type="match status" value="1"/>
</dbReference>
<reference evidence="10" key="1">
    <citation type="journal article" date="2019" name="Int. J. Syst. Evol. Microbiol.">
        <title>The Global Catalogue of Microorganisms (GCM) 10K type strain sequencing project: providing services to taxonomists for standard genome sequencing and annotation.</title>
        <authorList>
            <consortium name="The Broad Institute Genomics Platform"/>
            <consortium name="The Broad Institute Genome Sequencing Center for Infectious Disease"/>
            <person name="Wu L."/>
            <person name="Ma J."/>
        </authorList>
    </citation>
    <scope>NUCLEOTIDE SEQUENCE [LARGE SCALE GENOMIC DNA]</scope>
    <source>
        <strain evidence="10">CGMCC 4.7382</strain>
    </source>
</reference>
<protein>
    <submittedName>
        <fullName evidence="9">DMT family transporter</fullName>
    </submittedName>
</protein>
<feature type="transmembrane region" description="Helical" evidence="8">
    <location>
        <begin position="58"/>
        <end position="80"/>
    </location>
</feature>
<comment type="subcellular location">
    <subcellularLocation>
        <location evidence="1 7">Cell membrane</location>
        <topology evidence="1 7">Multi-pass membrane protein</topology>
    </subcellularLocation>
</comment>
<keyword evidence="4 7" id="KW-0812">Transmembrane</keyword>
<evidence type="ECO:0000313" key="9">
    <source>
        <dbReference type="EMBL" id="MFC7329103.1"/>
    </source>
</evidence>
<dbReference type="Proteomes" id="UP001596540">
    <property type="component" value="Unassembled WGS sequence"/>
</dbReference>
<keyword evidence="6 8" id="KW-0472">Membrane</keyword>
<evidence type="ECO:0000256" key="3">
    <source>
        <dbReference type="ARBA" id="ARBA00022475"/>
    </source>
</evidence>
<gene>
    <name evidence="9" type="ORF">ACFQRF_15290</name>
</gene>
<evidence type="ECO:0000256" key="7">
    <source>
        <dbReference type="RuleBase" id="RU003942"/>
    </source>
</evidence>
<evidence type="ECO:0000256" key="5">
    <source>
        <dbReference type="ARBA" id="ARBA00022989"/>
    </source>
</evidence>
<dbReference type="InterPro" id="IPR045324">
    <property type="entry name" value="Small_multidrug_res"/>
</dbReference>
<keyword evidence="10" id="KW-1185">Reference proteome</keyword>
<accession>A0ABW2KGU0</accession>
<organism evidence="9 10">
    <name type="scientific">Marinactinospora rubrisoli</name>
    <dbReference type="NCBI Taxonomy" id="2715399"/>
    <lineage>
        <taxon>Bacteria</taxon>
        <taxon>Bacillati</taxon>
        <taxon>Actinomycetota</taxon>
        <taxon>Actinomycetes</taxon>
        <taxon>Streptosporangiales</taxon>
        <taxon>Nocardiopsidaceae</taxon>
        <taxon>Marinactinospora</taxon>
    </lineage>
</organism>
<dbReference type="EMBL" id="JBHTBH010000007">
    <property type="protein sequence ID" value="MFC7329103.1"/>
    <property type="molecule type" value="Genomic_DNA"/>
</dbReference>
<comment type="caution">
    <text evidence="9">The sequence shown here is derived from an EMBL/GenBank/DDBJ whole genome shotgun (WGS) entry which is preliminary data.</text>
</comment>
<name>A0ABW2KGU0_9ACTN</name>
<keyword evidence="3" id="KW-1003">Cell membrane</keyword>
<dbReference type="Pfam" id="PF00893">
    <property type="entry name" value="Multi_Drug_Res"/>
    <property type="match status" value="1"/>
</dbReference>
<evidence type="ECO:0000256" key="8">
    <source>
        <dbReference type="SAM" id="Phobius"/>
    </source>
</evidence>
<dbReference type="PANTHER" id="PTHR30561:SF1">
    <property type="entry name" value="MULTIDRUG TRANSPORTER EMRE"/>
    <property type="match status" value="1"/>
</dbReference>
<dbReference type="InterPro" id="IPR000390">
    <property type="entry name" value="Small_drug/metabolite_transptr"/>
</dbReference>
<feature type="transmembrane region" description="Helical" evidence="8">
    <location>
        <begin position="86"/>
        <end position="106"/>
    </location>
</feature>
<dbReference type="RefSeq" id="WP_379871766.1">
    <property type="nucleotide sequence ID" value="NZ_JBHTBH010000007.1"/>
</dbReference>
<evidence type="ECO:0000256" key="2">
    <source>
        <dbReference type="ARBA" id="ARBA00022448"/>
    </source>
</evidence>
<feature type="transmembrane region" description="Helical" evidence="8">
    <location>
        <begin position="31"/>
        <end position="51"/>
    </location>
</feature>
<keyword evidence="2" id="KW-0813">Transport</keyword>
<evidence type="ECO:0000313" key="10">
    <source>
        <dbReference type="Proteomes" id="UP001596540"/>
    </source>
</evidence>
<evidence type="ECO:0000256" key="1">
    <source>
        <dbReference type="ARBA" id="ARBA00004651"/>
    </source>
</evidence>
<dbReference type="SUPFAM" id="SSF103481">
    <property type="entry name" value="Multidrug resistance efflux transporter EmrE"/>
    <property type="match status" value="1"/>
</dbReference>
<evidence type="ECO:0000256" key="4">
    <source>
        <dbReference type="ARBA" id="ARBA00022692"/>
    </source>
</evidence>
<sequence>MSWLFLAAAICCEVAATLALRMGSRPGGRPAWFAAVAAGYLAAFGLLTLALRAGMGIGVAYGIWVACGVALAALASRVLFREPLTRVMGLGIALIAGGVLLIELGGAH</sequence>
<comment type="similarity">
    <text evidence="7">Belongs to the drug/metabolite transporter (DMT) superfamily. Small multidrug resistance (SMR) (TC 2.A.7.1) family.</text>
</comment>
<proteinExistence type="inferred from homology"/>
<dbReference type="Gene3D" id="1.10.3730.20">
    <property type="match status" value="1"/>
</dbReference>
<keyword evidence="5 8" id="KW-1133">Transmembrane helix</keyword>
<evidence type="ECO:0000256" key="6">
    <source>
        <dbReference type="ARBA" id="ARBA00023136"/>
    </source>
</evidence>
<dbReference type="InterPro" id="IPR037185">
    <property type="entry name" value="EmrE-like"/>
</dbReference>